<accession>A0A0X1U8S7</accession>
<dbReference type="InterPro" id="IPR036135">
    <property type="entry name" value="MoeA_linker/N_sf"/>
</dbReference>
<comment type="pathway">
    <text evidence="3 10">Cofactor biosynthesis; molybdopterin biosynthesis.</text>
</comment>
<keyword evidence="8 10" id="KW-0501">Molybdenum cofactor biosynthesis</keyword>
<dbReference type="EC" id="2.10.1.1" evidence="5 10"/>
<evidence type="ECO:0000256" key="7">
    <source>
        <dbReference type="ARBA" id="ARBA00022505"/>
    </source>
</evidence>
<reference evidence="13" key="3">
    <citation type="submission" date="2016-11" db="EMBL/GenBank/DDBJ databases">
        <authorList>
            <person name="Varghese N."/>
            <person name="Submissions S."/>
        </authorList>
    </citation>
    <scope>NUCLEOTIDE SEQUENCE</scope>
    <source>
        <strain evidence="13">DSM 1682</strain>
    </source>
</reference>
<evidence type="ECO:0000259" key="11">
    <source>
        <dbReference type="SMART" id="SM00852"/>
    </source>
</evidence>
<dbReference type="OrthoDB" id="9804758at2"/>
<dbReference type="Pfam" id="PF03454">
    <property type="entry name" value="MoeA_C"/>
    <property type="match status" value="1"/>
</dbReference>
<gene>
    <name evidence="12" type="primary">moeA_1</name>
    <name evidence="12" type="ORF">CPRO_17480</name>
    <name evidence="13" type="ORF">SAMN02745151_02374</name>
</gene>
<reference evidence="12 14" key="1">
    <citation type="journal article" date="2016" name="Genome Announc.">
        <title>Complete Genome Sequence of the Amino Acid-Fermenting Clostridium propionicum X2 (DSM 1682).</title>
        <authorList>
            <person name="Poehlein A."/>
            <person name="Schlien K."/>
            <person name="Chowdhury N.P."/>
            <person name="Gottschalk G."/>
            <person name="Buckel W."/>
            <person name="Daniel R."/>
        </authorList>
    </citation>
    <scope>NUCLEOTIDE SEQUENCE [LARGE SCALE GENOMIC DNA]</scope>
    <source>
        <strain evidence="12 14">X2</strain>
    </source>
</reference>
<dbReference type="SUPFAM" id="SSF63867">
    <property type="entry name" value="MoeA C-terminal domain-like"/>
    <property type="match status" value="1"/>
</dbReference>
<dbReference type="InterPro" id="IPR038987">
    <property type="entry name" value="MoeA-like"/>
</dbReference>
<evidence type="ECO:0000313" key="14">
    <source>
        <dbReference type="Proteomes" id="UP000068026"/>
    </source>
</evidence>
<proteinExistence type="inferred from homology"/>
<evidence type="ECO:0000313" key="15">
    <source>
        <dbReference type="Proteomes" id="UP000184204"/>
    </source>
</evidence>
<dbReference type="GO" id="GO:0006777">
    <property type="term" value="P:Mo-molybdopterin cofactor biosynthetic process"/>
    <property type="evidence" value="ECO:0007669"/>
    <property type="project" value="UniProtKB-UniRule"/>
</dbReference>
<evidence type="ECO:0000313" key="13">
    <source>
        <dbReference type="EMBL" id="SHE97332.1"/>
    </source>
</evidence>
<evidence type="ECO:0000256" key="3">
    <source>
        <dbReference type="ARBA" id="ARBA00005046"/>
    </source>
</evidence>
<dbReference type="SUPFAM" id="SSF63882">
    <property type="entry name" value="MoeA N-terminal region -like"/>
    <property type="match status" value="1"/>
</dbReference>
<dbReference type="Proteomes" id="UP000184204">
    <property type="component" value="Unassembled WGS sequence"/>
</dbReference>
<evidence type="ECO:0000256" key="1">
    <source>
        <dbReference type="ARBA" id="ARBA00002901"/>
    </source>
</evidence>
<keyword evidence="10" id="KW-0460">Magnesium</keyword>
<reference evidence="15" key="4">
    <citation type="submission" date="2016-11" db="EMBL/GenBank/DDBJ databases">
        <authorList>
            <person name="Jaros S."/>
            <person name="Januszkiewicz K."/>
            <person name="Wedrychowicz H."/>
        </authorList>
    </citation>
    <scope>NUCLEOTIDE SEQUENCE [LARGE SCALE GENOMIC DNA]</scope>
    <source>
        <strain evidence="15">DSM 1682</strain>
    </source>
</reference>
<dbReference type="InterPro" id="IPR001453">
    <property type="entry name" value="MoaB/Mog_dom"/>
</dbReference>
<protein>
    <recommendedName>
        <fullName evidence="6 10">Molybdopterin molybdenumtransferase</fullName>
        <ecNumber evidence="5 10">2.10.1.1</ecNumber>
    </recommendedName>
</protein>
<dbReference type="EMBL" id="CP014223">
    <property type="protein sequence ID" value="AMJ41336.1"/>
    <property type="molecule type" value="Genomic_DNA"/>
</dbReference>
<dbReference type="GO" id="GO:0005829">
    <property type="term" value="C:cytosol"/>
    <property type="evidence" value="ECO:0007669"/>
    <property type="project" value="TreeGrafter"/>
</dbReference>
<keyword evidence="14" id="KW-1185">Reference proteome</keyword>
<dbReference type="NCBIfam" id="TIGR00177">
    <property type="entry name" value="molyb_syn"/>
    <property type="match status" value="1"/>
</dbReference>
<dbReference type="Gene3D" id="2.170.190.11">
    <property type="entry name" value="Molybdopterin biosynthesis moea protein, domain 3"/>
    <property type="match status" value="1"/>
</dbReference>
<dbReference type="Pfam" id="PF03453">
    <property type="entry name" value="MoeA_N"/>
    <property type="match status" value="1"/>
</dbReference>
<dbReference type="RefSeq" id="WP_066050376.1">
    <property type="nucleotide sequence ID" value="NZ_CP014223.1"/>
</dbReference>
<reference evidence="14" key="2">
    <citation type="submission" date="2016-01" db="EMBL/GenBank/DDBJ databases">
        <authorList>
            <person name="Poehlein A."/>
            <person name="Schlien K."/>
            <person name="Gottschalk G."/>
            <person name="Buckel W."/>
            <person name="Daniel R."/>
        </authorList>
    </citation>
    <scope>NUCLEOTIDE SEQUENCE [LARGE SCALE GENOMIC DNA]</scope>
    <source>
        <strain evidence="14">X2</strain>
    </source>
</reference>
<comment type="similarity">
    <text evidence="4 10">Belongs to the MoeA family.</text>
</comment>
<dbReference type="InterPro" id="IPR008284">
    <property type="entry name" value="MoCF_biosynth_CS"/>
</dbReference>
<dbReference type="InterPro" id="IPR005110">
    <property type="entry name" value="MoeA_linker/N"/>
</dbReference>
<dbReference type="InterPro" id="IPR036425">
    <property type="entry name" value="MoaB/Mog-like_dom_sf"/>
</dbReference>
<dbReference type="SUPFAM" id="SSF53850">
    <property type="entry name" value="Periplasmic binding protein-like II"/>
    <property type="match status" value="1"/>
</dbReference>
<evidence type="ECO:0000256" key="5">
    <source>
        <dbReference type="ARBA" id="ARBA00013269"/>
    </source>
</evidence>
<evidence type="ECO:0000256" key="2">
    <source>
        <dbReference type="ARBA" id="ARBA00003487"/>
    </source>
</evidence>
<dbReference type="Pfam" id="PF00994">
    <property type="entry name" value="MoCF_biosynth"/>
    <property type="match status" value="1"/>
</dbReference>
<dbReference type="Proteomes" id="UP000068026">
    <property type="component" value="Chromosome"/>
</dbReference>
<comment type="cofactor">
    <cofactor evidence="10">
        <name>Mg(2+)</name>
        <dbReference type="ChEBI" id="CHEBI:18420"/>
    </cofactor>
</comment>
<dbReference type="InterPro" id="IPR005111">
    <property type="entry name" value="MoeA_C_domain_IV"/>
</dbReference>
<dbReference type="SMART" id="SM00852">
    <property type="entry name" value="MoCF_biosynth"/>
    <property type="match status" value="1"/>
</dbReference>
<dbReference type="NCBIfam" id="NF011068">
    <property type="entry name" value="PRK14498.1"/>
    <property type="match status" value="1"/>
</dbReference>
<dbReference type="Gene3D" id="2.40.340.10">
    <property type="entry name" value="MoeA, C-terminal, domain IV"/>
    <property type="match status" value="1"/>
</dbReference>
<dbReference type="GO" id="GO:0046872">
    <property type="term" value="F:metal ion binding"/>
    <property type="evidence" value="ECO:0007669"/>
    <property type="project" value="UniProtKB-UniRule"/>
</dbReference>
<name>A0A0X1U8S7_ANAPI</name>
<dbReference type="Gene3D" id="3.40.190.10">
    <property type="entry name" value="Periplasmic binding protein-like II"/>
    <property type="match status" value="1"/>
</dbReference>
<dbReference type="PROSITE" id="PS01079">
    <property type="entry name" value="MOCF_BIOSYNTHESIS_2"/>
    <property type="match status" value="1"/>
</dbReference>
<sequence length="642" mass="71086">MERNIYLQTVTLEEALQCFEDKTTASFRKTIEEIPVEGSFGRITAEPIYAKYSNPNFNASAMDGIAVISKTTRMADERNPVRLTKDTEFVFVDTGDVICEPYDSVIMIEDVRIIDETHVEIITPSHPWQHVRMIGEDFVVGEMLLTRNHKITAVDLGALVSGGIEKLKVYAPLRVGLIPTGTEIVEIGTKLKSGDILESNTRMFAGLVLESGGMPIRYPIVSDDKELLRQALQKAVKENDFVVINAGSSAGSEDYTASLIKELGEVWIHGIDIKPGKPAILGAIEGKPVVGIPGYPVSAYMTFKHFVIPMIEGIKPPQKWMEATLSQAVPSSLKHKEFVRVQLGNVDGKVIATPLKRGAASTMSLVKANGILTIEKESEGFISGSKVMVEQTRKHLELEKALVSIGSHDLIMDWVADLLLGEKKETYLLSAHVGSLGGILAIKRGEAHVAPIHLLDENTGEYNVKEVLRYLSGEEMILIKGMKRWQGFYMRKEDTMIDSIRDLVQKNLSFINRQKGSGTRLLTDYFLKKDLVNKDQIKGYETEVLTHTAVAQAVLSGNADVGVGIESVARQMGLSYKAVAKEDYDFLIPKRFMEMTIIKDFIDTIQSEAFKQRLVEAGGYEIEPLQYVSIGGNSCKITLEGR</sequence>
<dbReference type="KEGG" id="cpro:CPRO_17480"/>
<organism evidence="13 15">
    <name type="scientific">Anaerotignum propionicum DSM 1682</name>
    <dbReference type="NCBI Taxonomy" id="991789"/>
    <lineage>
        <taxon>Bacteria</taxon>
        <taxon>Bacillati</taxon>
        <taxon>Bacillota</taxon>
        <taxon>Clostridia</taxon>
        <taxon>Lachnospirales</taxon>
        <taxon>Anaerotignaceae</taxon>
        <taxon>Anaerotignum</taxon>
    </lineage>
</organism>
<evidence type="ECO:0000256" key="9">
    <source>
        <dbReference type="ARBA" id="ARBA00047317"/>
    </source>
</evidence>
<dbReference type="CDD" id="cd00887">
    <property type="entry name" value="MoeA"/>
    <property type="match status" value="1"/>
</dbReference>
<evidence type="ECO:0000256" key="4">
    <source>
        <dbReference type="ARBA" id="ARBA00010763"/>
    </source>
</evidence>
<evidence type="ECO:0000256" key="8">
    <source>
        <dbReference type="ARBA" id="ARBA00023150"/>
    </source>
</evidence>
<evidence type="ECO:0000313" key="12">
    <source>
        <dbReference type="EMBL" id="AMJ41336.1"/>
    </source>
</evidence>
<dbReference type="AlphaFoldDB" id="A0A0X1U8S7"/>
<dbReference type="PANTHER" id="PTHR10192">
    <property type="entry name" value="MOLYBDOPTERIN BIOSYNTHESIS PROTEIN"/>
    <property type="match status" value="1"/>
</dbReference>
<dbReference type="SUPFAM" id="SSF53218">
    <property type="entry name" value="Molybdenum cofactor biosynthesis proteins"/>
    <property type="match status" value="1"/>
</dbReference>
<dbReference type="GO" id="GO:0061599">
    <property type="term" value="F:molybdopterin molybdotransferase activity"/>
    <property type="evidence" value="ECO:0007669"/>
    <property type="project" value="UniProtKB-UniRule"/>
</dbReference>
<evidence type="ECO:0000256" key="6">
    <source>
        <dbReference type="ARBA" id="ARBA00021108"/>
    </source>
</evidence>
<dbReference type="InterPro" id="IPR036688">
    <property type="entry name" value="MoeA_C_domain_IV_sf"/>
</dbReference>
<dbReference type="PANTHER" id="PTHR10192:SF16">
    <property type="entry name" value="MOLYBDOPTERIN MOLYBDENUMTRANSFERASE"/>
    <property type="match status" value="1"/>
</dbReference>
<keyword evidence="10 12" id="KW-0808">Transferase</keyword>
<dbReference type="Gene3D" id="3.40.980.10">
    <property type="entry name" value="MoaB/Mog-like domain"/>
    <property type="match status" value="1"/>
</dbReference>
<comment type="function">
    <text evidence="2">May be involved in the biosynthesis of molybdopterin.</text>
</comment>
<keyword evidence="7 10" id="KW-0500">Molybdenum</keyword>
<dbReference type="InterPro" id="IPR024370">
    <property type="entry name" value="PBP_domain"/>
</dbReference>
<dbReference type="EMBL" id="FQUA01000012">
    <property type="protein sequence ID" value="SHE97332.1"/>
    <property type="molecule type" value="Genomic_DNA"/>
</dbReference>
<dbReference type="Gene3D" id="3.90.105.10">
    <property type="entry name" value="Molybdopterin biosynthesis moea protein, domain 2"/>
    <property type="match status" value="1"/>
</dbReference>
<evidence type="ECO:0000256" key="10">
    <source>
        <dbReference type="RuleBase" id="RU365090"/>
    </source>
</evidence>
<comment type="function">
    <text evidence="1 10">Catalyzes the insertion of molybdate into adenylated molybdopterin with the concomitant release of AMP.</text>
</comment>
<keyword evidence="10" id="KW-0479">Metal-binding</keyword>
<dbReference type="Pfam" id="PF12727">
    <property type="entry name" value="PBP_like"/>
    <property type="match status" value="1"/>
</dbReference>
<feature type="domain" description="MoaB/Mog" evidence="11">
    <location>
        <begin position="176"/>
        <end position="313"/>
    </location>
</feature>
<comment type="catalytic activity">
    <reaction evidence="9">
        <text>adenylyl-molybdopterin + molybdate = Mo-molybdopterin + AMP + H(+)</text>
        <dbReference type="Rhea" id="RHEA:35047"/>
        <dbReference type="ChEBI" id="CHEBI:15378"/>
        <dbReference type="ChEBI" id="CHEBI:36264"/>
        <dbReference type="ChEBI" id="CHEBI:62727"/>
        <dbReference type="ChEBI" id="CHEBI:71302"/>
        <dbReference type="ChEBI" id="CHEBI:456215"/>
        <dbReference type="EC" id="2.10.1.1"/>
    </reaction>
</comment>